<dbReference type="InterPro" id="IPR034023">
    <property type="entry name" value="TNFRSF6B_N"/>
</dbReference>
<dbReference type="GO" id="GO:0006915">
    <property type="term" value="P:apoptotic process"/>
    <property type="evidence" value="ECO:0007669"/>
    <property type="project" value="UniProtKB-KW"/>
</dbReference>
<evidence type="ECO:0000313" key="11">
    <source>
        <dbReference type="Ensembl" id="ENSELUP00000087257.1"/>
    </source>
</evidence>
<evidence type="ECO:0000259" key="10">
    <source>
        <dbReference type="PROSITE" id="PS50050"/>
    </source>
</evidence>
<feature type="domain" description="TNFR-Cys" evidence="10">
    <location>
        <begin position="66"/>
        <end position="107"/>
    </location>
</feature>
<keyword evidence="12" id="KW-1185">Reference proteome</keyword>
<feature type="disulfide bond" evidence="8">
    <location>
        <begin position="67"/>
        <end position="82"/>
    </location>
</feature>
<sequence>MHLLADSFLAFVVFTFCGGNPPEPATSPTYMWRDHETGDSVICDKCAPGNYLIKHCTKYSKSICGPCPTSHYTEVWNYIERCQYCSRFCTNEEIESVPCTPLHNRECECKDGFYLKYGSCLKHSRCRPGEGVITNGTAHTDVECEPCAGGFFSNESSSSKACQSFSVCAPGYTTIPGNEMNDVYCSLCKNGSRTAEDEAVCDRELQEFLAMQILPPRKHKRLVTVLRRGVGKNSTKNQSVSELLTTLRTKPIKPFAVHVVDIMNTEGLLHLRSKIIKWFPHIVL</sequence>
<comment type="caution">
    <text evidence="8">Lacks conserved residue(s) required for the propagation of feature annotation.</text>
</comment>
<evidence type="ECO:0000256" key="2">
    <source>
        <dbReference type="ARBA" id="ARBA00022525"/>
    </source>
</evidence>
<dbReference type="PANTHER" id="PTHR23097:SF116">
    <property type="entry name" value="TUMOR NECROSIS FACTOR RECEPTOR SUPERFAMILY MEMBER 6B"/>
    <property type="match status" value="1"/>
</dbReference>
<dbReference type="Proteomes" id="UP000265140">
    <property type="component" value="Chromosome 12"/>
</dbReference>
<dbReference type="KEGG" id="els:105013914"/>
<protein>
    <recommendedName>
        <fullName evidence="10">TNFR-Cys domain-containing protein</fullName>
    </recommendedName>
</protein>
<dbReference type="Gene3D" id="2.10.50.10">
    <property type="entry name" value="Tumor Necrosis Factor Receptor, subunit A, domain 2"/>
    <property type="match status" value="2"/>
</dbReference>
<dbReference type="Ensembl" id="ENSELUT00000097789.1">
    <property type="protein sequence ID" value="ENSELUP00000087257.1"/>
    <property type="gene ID" value="ENSELUG00000045298.1"/>
</dbReference>
<dbReference type="GO" id="GO:0005576">
    <property type="term" value="C:extracellular region"/>
    <property type="evidence" value="ECO:0007669"/>
    <property type="project" value="UniProtKB-SubCell"/>
</dbReference>
<dbReference type="InterPro" id="IPR001368">
    <property type="entry name" value="TNFR/NGFR_Cys_rich_reg"/>
</dbReference>
<keyword evidence="6 8" id="KW-1015">Disulfide bond</keyword>
<dbReference type="SUPFAM" id="SSF57586">
    <property type="entry name" value="TNF receptor-like"/>
    <property type="match status" value="2"/>
</dbReference>
<keyword evidence="2" id="KW-0964">Secreted</keyword>
<name>A0AAY5KLE3_ESOLU</name>
<reference evidence="11" key="3">
    <citation type="submission" date="2025-09" db="UniProtKB">
        <authorList>
            <consortium name="Ensembl"/>
        </authorList>
    </citation>
    <scope>IDENTIFICATION</scope>
</reference>
<comment type="subcellular location">
    <subcellularLocation>
        <location evidence="1">Secreted</location>
    </subcellularLocation>
</comment>
<dbReference type="GeneTree" id="ENSGT00940000155167"/>
<feature type="disulfide bond" evidence="8">
    <location>
        <begin position="89"/>
        <end position="107"/>
    </location>
</feature>
<evidence type="ECO:0000256" key="3">
    <source>
        <dbReference type="ARBA" id="ARBA00022703"/>
    </source>
</evidence>
<reference evidence="11 12" key="1">
    <citation type="submission" date="2020-02" db="EMBL/GenBank/DDBJ databases">
        <title>Esox lucius (northern pike) genome, fEsoLuc1, primary haplotype.</title>
        <authorList>
            <person name="Myers G."/>
            <person name="Karagic N."/>
            <person name="Meyer A."/>
            <person name="Pippel M."/>
            <person name="Reichard M."/>
            <person name="Winkler S."/>
            <person name="Tracey A."/>
            <person name="Sims Y."/>
            <person name="Howe K."/>
            <person name="Rhie A."/>
            <person name="Formenti G."/>
            <person name="Durbin R."/>
            <person name="Fedrigo O."/>
            <person name="Jarvis E.D."/>
        </authorList>
    </citation>
    <scope>NUCLEOTIDE SEQUENCE [LARGE SCALE GENOMIC DNA]</scope>
</reference>
<dbReference type="AlphaFoldDB" id="A0AAY5KLE3"/>
<proteinExistence type="predicted"/>
<organism evidence="11 12">
    <name type="scientific">Esox lucius</name>
    <name type="common">Northern pike</name>
    <dbReference type="NCBI Taxonomy" id="8010"/>
    <lineage>
        <taxon>Eukaryota</taxon>
        <taxon>Metazoa</taxon>
        <taxon>Chordata</taxon>
        <taxon>Craniata</taxon>
        <taxon>Vertebrata</taxon>
        <taxon>Euteleostomi</taxon>
        <taxon>Actinopterygii</taxon>
        <taxon>Neopterygii</taxon>
        <taxon>Teleostei</taxon>
        <taxon>Protacanthopterygii</taxon>
        <taxon>Esociformes</taxon>
        <taxon>Esocidae</taxon>
        <taxon>Esox</taxon>
    </lineage>
</organism>
<evidence type="ECO:0000313" key="12">
    <source>
        <dbReference type="Proteomes" id="UP000265140"/>
    </source>
</evidence>
<accession>A0AAY5KLE3</accession>
<feature type="signal peptide" evidence="9">
    <location>
        <begin position="1"/>
        <end position="19"/>
    </location>
</feature>
<evidence type="ECO:0000256" key="6">
    <source>
        <dbReference type="ARBA" id="ARBA00023157"/>
    </source>
</evidence>
<dbReference type="CDD" id="cd10575">
    <property type="entry name" value="TNFRSF6B"/>
    <property type="match status" value="1"/>
</dbReference>
<evidence type="ECO:0000256" key="5">
    <source>
        <dbReference type="ARBA" id="ARBA00022737"/>
    </source>
</evidence>
<gene>
    <name evidence="11" type="primary">DNAJC5</name>
</gene>
<reference evidence="11" key="2">
    <citation type="submission" date="2025-08" db="UniProtKB">
        <authorList>
            <consortium name="Ensembl"/>
        </authorList>
    </citation>
    <scope>IDENTIFICATION</scope>
</reference>
<keyword evidence="4 9" id="KW-0732">Signal</keyword>
<dbReference type="PROSITE" id="PS50050">
    <property type="entry name" value="TNFR_NGFR_2"/>
    <property type="match status" value="1"/>
</dbReference>
<evidence type="ECO:0000256" key="8">
    <source>
        <dbReference type="PROSITE-ProRule" id="PRU00206"/>
    </source>
</evidence>
<dbReference type="SMART" id="SM00208">
    <property type="entry name" value="TNFR"/>
    <property type="match status" value="4"/>
</dbReference>
<evidence type="ECO:0000256" key="7">
    <source>
        <dbReference type="ARBA" id="ARBA00023180"/>
    </source>
</evidence>
<keyword evidence="3" id="KW-0053">Apoptosis</keyword>
<keyword evidence="5" id="KW-0677">Repeat</keyword>
<keyword evidence="7" id="KW-0325">Glycoprotein</keyword>
<dbReference type="Pfam" id="PF00020">
    <property type="entry name" value="TNFR_c6"/>
    <property type="match status" value="2"/>
</dbReference>
<evidence type="ECO:0000256" key="4">
    <source>
        <dbReference type="ARBA" id="ARBA00022729"/>
    </source>
</evidence>
<evidence type="ECO:0000256" key="1">
    <source>
        <dbReference type="ARBA" id="ARBA00004613"/>
    </source>
</evidence>
<feature type="repeat" description="TNFR-Cys" evidence="8">
    <location>
        <begin position="66"/>
        <end position="107"/>
    </location>
</feature>
<dbReference type="InterPro" id="IPR052459">
    <property type="entry name" value="TNFRSF_decoy_receptor"/>
</dbReference>
<dbReference type="PANTHER" id="PTHR23097">
    <property type="entry name" value="TUMOR NECROSIS FACTOR RECEPTOR SUPERFAMILY MEMBER"/>
    <property type="match status" value="1"/>
</dbReference>
<evidence type="ECO:0000256" key="9">
    <source>
        <dbReference type="SAM" id="SignalP"/>
    </source>
</evidence>
<feature type="chain" id="PRO_5044286433" description="TNFR-Cys domain-containing protein" evidence="9">
    <location>
        <begin position="20"/>
        <end position="284"/>
    </location>
</feature>